<evidence type="ECO:0000259" key="3">
    <source>
        <dbReference type="Pfam" id="PF18962"/>
    </source>
</evidence>
<keyword evidence="1 2" id="KW-0732">Signal</keyword>
<name>A0A7W2M3L7_9FLAO</name>
<accession>A0A7W2M3L7</accession>
<gene>
    <name evidence="5" type="ORF">H3Z82_04880</name>
</gene>
<dbReference type="EMBL" id="JACGLT010000003">
    <property type="protein sequence ID" value="MBA6152055.1"/>
    <property type="molecule type" value="Genomic_DNA"/>
</dbReference>
<dbReference type="Gene3D" id="2.60.120.380">
    <property type="match status" value="1"/>
</dbReference>
<feature type="domain" description="GEVED" evidence="4">
    <location>
        <begin position="295"/>
        <end position="369"/>
    </location>
</feature>
<comment type="caution">
    <text evidence="5">The sequence shown here is derived from an EMBL/GenBank/DDBJ whole genome shotgun (WGS) entry which is preliminary data.</text>
</comment>
<sequence length="463" mass="50231">MRHILLIFSLFCVTCTTVKAHANINRNTVANWSWEAVLTDSNNVVGFDCASIGENTNNWITEGQNRDVSADDVSVANLMGALAYNPTNDACSNAIALSCGDAVTGTTVDATLSGMGSASCSAGTPADVFYSLNVQEGTEYIITVLGDDYDAVLMLYNGSCGNLIEFACADNGFSAGMQERIAFTATATETIVIRTYDWSASAGSFTISVDCDDFADCEDPYNEDATNSDVYISQIQIAGIGVDKGNTDYDFLYTSNRMSTDGYVEVTNPMLTIYPGLESLYTLSSGPDGNTDSYYYSLWIDSNQNGCFEAEERILWTDDMNLGENVTEVPHTFSTNLVPGTYQARIRNSMNDFPLSEGAGDGEALDFNVVVITEAEAGLILGVDHQVFSDFNFYPNPVGHEVNLHAKTPIEQVEVYSLLGQQLIQIKPNALKTNLNVNGLQSGVYIMNVTINGGMKSFRIMRK</sequence>
<evidence type="ECO:0000256" key="1">
    <source>
        <dbReference type="ARBA" id="ARBA00022729"/>
    </source>
</evidence>
<dbReference type="InterPro" id="IPR026444">
    <property type="entry name" value="Secre_tail"/>
</dbReference>
<evidence type="ECO:0000259" key="4">
    <source>
        <dbReference type="Pfam" id="PF20009"/>
    </source>
</evidence>
<feature type="chain" id="PRO_5030845005" evidence="2">
    <location>
        <begin position="21"/>
        <end position="463"/>
    </location>
</feature>
<dbReference type="Pfam" id="PF20009">
    <property type="entry name" value="GEVED"/>
    <property type="match status" value="1"/>
</dbReference>
<keyword evidence="6" id="KW-1185">Reference proteome</keyword>
<feature type="signal peptide" evidence="2">
    <location>
        <begin position="1"/>
        <end position="20"/>
    </location>
</feature>
<dbReference type="NCBIfam" id="TIGR04183">
    <property type="entry name" value="Por_Secre_tail"/>
    <property type="match status" value="1"/>
</dbReference>
<dbReference type="InterPro" id="IPR045474">
    <property type="entry name" value="GEVED"/>
</dbReference>
<feature type="domain" description="Secretion system C-terminal sorting" evidence="3">
    <location>
        <begin position="394"/>
        <end position="455"/>
    </location>
</feature>
<evidence type="ECO:0000313" key="5">
    <source>
        <dbReference type="EMBL" id="MBA6152055.1"/>
    </source>
</evidence>
<dbReference type="RefSeq" id="WP_182203146.1">
    <property type="nucleotide sequence ID" value="NZ_JACGLT010000003.1"/>
</dbReference>
<reference evidence="5 6" key="1">
    <citation type="submission" date="2020-07" db="EMBL/GenBank/DDBJ databases">
        <title>Bacterium isolated from marine sediment.</title>
        <authorList>
            <person name="Shang D."/>
        </authorList>
    </citation>
    <scope>NUCLEOTIDE SEQUENCE [LARGE SCALE GENOMIC DNA]</scope>
    <source>
        <strain evidence="5 6">F6074</strain>
    </source>
</reference>
<dbReference type="AlphaFoldDB" id="A0A7W2M3L7"/>
<evidence type="ECO:0000256" key="2">
    <source>
        <dbReference type="SAM" id="SignalP"/>
    </source>
</evidence>
<organism evidence="5 6">
    <name type="scientific">Gelidibacter maritimus</name>
    <dbReference type="NCBI Taxonomy" id="2761487"/>
    <lineage>
        <taxon>Bacteria</taxon>
        <taxon>Pseudomonadati</taxon>
        <taxon>Bacteroidota</taxon>
        <taxon>Flavobacteriia</taxon>
        <taxon>Flavobacteriales</taxon>
        <taxon>Flavobacteriaceae</taxon>
        <taxon>Gelidibacter</taxon>
    </lineage>
</organism>
<protein>
    <submittedName>
        <fullName evidence="5">T9SS type A sorting domain-containing protein</fullName>
    </submittedName>
</protein>
<dbReference type="Proteomes" id="UP000541857">
    <property type="component" value="Unassembled WGS sequence"/>
</dbReference>
<evidence type="ECO:0000313" key="6">
    <source>
        <dbReference type="Proteomes" id="UP000541857"/>
    </source>
</evidence>
<dbReference type="Pfam" id="PF18962">
    <property type="entry name" value="Por_Secre_tail"/>
    <property type="match status" value="1"/>
</dbReference>
<proteinExistence type="predicted"/>